<reference evidence="2" key="1">
    <citation type="journal article" date="2019" name="Int. J. Syst. Evol. Microbiol.">
        <title>The Global Catalogue of Microorganisms (GCM) 10K type strain sequencing project: providing services to taxonomists for standard genome sequencing and annotation.</title>
        <authorList>
            <consortium name="The Broad Institute Genomics Platform"/>
            <consortium name="The Broad Institute Genome Sequencing Center for Infectious Disease"/>
            <person name="Wu L."/>
            <person name="Ma J."/>
        </authorList>
    </citation>
    <scope>NUCLEOTIDE SEQUENCE [LARGE SCALE GENOMIC DNA]</scope>
    <source>
        <strain evidence="2">JCM 31319</strain>
    </source>
</reference>
<evidence type="ECO:0000313" key="1">
    <source>
        <dbReference type="EMBL" id="MFD1188805.1"/>
    </source>
</evidence>
<keyword evidence="2" id="KW-1185">Reference proteome</keyword>
<dbReference type="Proteomes" id="UP001597094">
    <property type="component" value="Unassembled WGS sequence"/>
</dbReference>
<dbReference type="RefSeq" id="WP_377532935.1">
    <property type="nucleotide sequence ID" value="NZ_JBHTLD010000397.1"/>
</dbReference>
<evidence type="ECO:0000313" key="2">
    <source>
        <dbReference type="Proteomes" id="UP001597094"/>
    </source>
</evidence>
<name>A0ABW3SW30_9BACT</name>
<gene>
    <name evidence="1" type="ORF">ACFQ2O_21530</name>
</gene>
<comment type="caution">
    <text evidence="1">The sequence shown here is derived from an EMBL/GenBank/DDBJ whole genome shotgun (WGS) entry which is preliminary data.</text>
</comment>
<dbReference type="EMBL" id="JBHTLD010000397">
    <property type="protein sequence ID" value="MFD1188805.1"/>
    <property type="molecule type" value="Genomic_DNA"/>
</dbReference>
<protein>
    <submittedName>
        <fullName evidence="1">Uncharacterized protein</fullName>
    </submittedName>
</protein>
<sequence length="138" mass="16092">NFLTLSYDREARLGKAEWAGRLQGPELREAFLLILELVDRFSLTRWLADDRLMGDITPADLEWSLEVYVPRLSKSSMLRMARLPSAFEQSRTSVDVMISKGSTYNLNLILRDFADEKEAMEWLMQPLLHQNKYKHQSV</sequence>
<proteinExistence type="predicted"/>
<accession>A0ABW3SW30</accession>
<organism evidence="1 2">
    <name type="scientific">Pontibacter rugosus</name>
    <dbReference type="NCBI Taxonomy" id="1745966"/>
    <lineage>
        <taxon>Bacteria</taxon>
        <taxon>Pseudomonadati</taxon>
        <taxon>Bacteroidota</taxon>
        <taxon>Cytophagia</taxon>
        <taxon>Cytophagales</taxon>
        <taxon>Hymenobacteraceae</taxon>
        <taxon>Pontibacter</taxon>
    </lineage>
</organism>
<feature type="non-terminal residue" evidence="1">
    <location>
        <position position="1"/>
    </location>
</feature>